<proteinExistence type="predicted"/>
<reference evidence="2" key="1">
    <citation type="journal article" date="2020" name="Syst. Appl. Microbiol.">
        <title>Streptomyces alkaliterrae sp. nov., isolated from an alkaline soil, and emended descriptions of Streptomyces alkaliphilus, Streptomyces calidiresistens and Streptomyces durbertensis.</title>
        <authorList>
            <person name="Swiecimska M."/>
            <person name="Golinska P."/>
            <person name="Nouioui I."/>
            <person name="Wypij M."/>
            <person name="Rai M."/>
            <person name="Sangal V."/>
            <person name="Goodfellow M."/>
        </authorList>
    </citation>
    <scope>NUCLEOTIDE SEQUENCE [LARGE SCALE GENOMIC DNA]</scope>
    <source>
        <strain evidence="2">DSM 104538</strain>
    </source>
</reference>
<protein>
    <submittedName>
        <fullName evidence="1">Uncharacterized protein</fullName>
    </submittedName>
</protein>
<keyword evidence="2" id="KW-1185">Reference proteome</keyword>
<comment type="caution">
    <text evidence="1">The sequence shown here is derived from an EMBL/GenBank/DDBJ whole genome shotgun (WGS) entry which is preliminary data.</text>
</comment>
<accession>A0ABR6EHZ1</accession>
<dbReference type="EMBL" id="WMLF01000212">
    <property type="protein sequence ID" value="MBB1244932.1"/>
    <property type="molecule type" value="Genomic_DNA"/>
</dbReference>
<evidence type="ECO:0000313" key="2">
    <source>
        <dbReference type="Proteomes" id="UP000766698"/>
    </source>
</evidence>
<evidence type="ECO:0000313" key="1">
    <source>
        <dbReference type="EMBL" id="MBB1244932.1"/>
    </source>
</evidence>
<dbReference type="SUPFAM" id="SSF53795">
    <property type="entry name" value="PEP carboxykinase-like"/>
    <property type="match status" value="1"/>
</dbReference>
<dbReference type="Gene3D" id="3.40.50.300">
    <property type="entry name" value="P-loop containing nucleotide triphosphate hydrolases"/>
    <property type="match status" value="1"/>
</dbReference>
<gene>
    <name evidence="1" type="ORF">GL263_15355</name>
</gene>
<name>A0ABR6EHZ1_9ACTN</name>
<sequence>MESVTILTAAAEGSVSVVAQDPSVIEWVKRYLSPWWTVGRQAGGAATVTAAHDPVEYQALASAVAATAYEEAAYPRSRTFYTREAGGCTVLAFTPAQQVAYRYTAAARRMDVVAFAPDADVLARAAVRVSRELMRAQLVADGWAVLHGSAAVTDRGRAVLTLGDRGVGKTTVAFTLAASGAGLLANDRVFARAQPDASGVELLAWPSGAAVGLGLMGALGWVDAARARLAAGETAHPSQDRRVTDALLAGRTQALREGARELKAHVRPEEFAGWYGVTTVGSAQVGLVLFPRTVSGAVPAVDRDGKTELVEEHFMCGSQEDSYPDIFNLTGGEGGGSARARADLAQALGALPRQALVLGHDHAANADLLAALAERSAR</sequence>
<dbReference type="RefSeq" id="WP_182856271.1">
    <property type="nucleotide sequence ID" value="NZ_WMLF01000212.1"/>
</dbReference>
<organism evidence="1 2">
    <name type="scientific">Streptomyces durbertensis</name>
    <dbReference type="NCBI Taxonomy" id="2448886"/>
    <lineage>
        <taxon>Bacteria</taxon>
        <taxon>Bacillati</taxon>
        <taxon>Actinomycetota</taxon>
        <taxon>Actinomycetes</taxon>
        <taxon>Kitasatosporales</taxon>
        <taxon>Streptomycetaceae</taxon>
        <taxon>Streptomyces</taxon>
    </lineage>
</organism>
<dbReference type="InterPro" id="IPR027417">
    <property type="entry name" value="P-loop_NTPase"/>
</dbReference>
<dbReference type="Proteomes" id="UP000766698">
    <property type="component" value="Unassembled WGS sequence"/>
</dbReference>